<keyword evidence="4" id="KW-1185">Reference proteome</keyword>
<evidence type="ECO:0000256" key="1">
    <source>
        <dbReference type="SAM" id="MobiDB-lite"/>
    </source>
</evidence>
<feature type="compositionally biased region" description="Basic and acidic residues" evidence="1">
    <location>
        <begin position="37"/>
        <end position="50"/>
    </location>
</feature>
<reference evidence="3" key="1">
    <citation type="submission" date="2019-08" db="EMBL/GenBank/DDBJ databases">
        <title>The improved chromosome-level genome for the pearl oyster Pinctada fucata martensii using PacBio sequencing and Hi-C.</title>
        <authorList>
            <person name="Zheng Z."/>
        </authorList>
    </citation>
    <scope>NUCLEOTIDE SEQUENCE</scope>
    <source>
        <strain evidence="3">ZZ-2019</strain>
        <tissue evidence="3">Adductor muscle</tissue>
    </source>
</reference>
<dbReference type="AlphaFoldDB" id="A0AA88Y8L4"/>
<dbReference type="EMBL" id="VSWD01000006">
    <property type="protein sequence ID" value="KAK3100631.1"/>
    <property type="molecule type" value="Genomic_DNA"/>
</dbReference>
<sequence>MPPKKKRAKSAKKGGQREDQKETLDDGKTSNVQNDSEDTKSYDGKKEDVSHNQVIKGDGEKKAGTESQLAGAKLTTGNADIADLSDENRPQKIAEKFSELYDNQWTDAYEELTEECKLSEPDTIKQLLETLRICESICSETAERQQMALLRNIKEDLTMTQDDIPSETMCNGGENEDDSMNNDIDVSLSTQDRKFLLEMRKTNASWTLPILQKKIKKEVEKNGECVKGQNFRIYLEKCVEICWYSCIQDPPLQYDFEPCVEVDDALVKTYTKKGHTVDFVVWPLLRIQHGGAILAKGIVQPVAETKSKKNTA</sequence>
<dbReference type="InterPro" id="IPR031981">
    <property type="entry name" value="MIEAP_C"/>
</dbReference>
<feature type="compositionally biased region" description="Basic residues" evidence="1">
    <location>
        <begin position="1"/>
        <end position="14"/>
    </location>
</feature>
<gene>
    <name evidence="3" type="ORF">FSP39_022809</name>
</gene>
<dbReference type="Proteomes" id="UP001186944">
    <property type="component" value="Unassembled WGS sequence"/>
</dbReference>
<feature type="region of interest" description="Disordered" evidence="1">
    <location>
        <begin position="1"/>
        <end position="67"/>
    </location>
</feature>
<feature type="compositionally biased region" description="Basic and acidic residues" evidence="1">
    <location>
        <begin position="15"/>
        <end position="28"/>
    </location>
</feature>
<accession>A0AA88Y8L4</accession>
<name>A0AA88Y8L4_PINIB</name>
<evidence type="ECO:0000313" key="4">
    <source>
        <dbReference type="Proteomes" id="UP001186944"/>
    </source>
</evidence>
<evidence type="ECO:0000259" key="2">
    <source>
        <dbReference type="Pfam" id="PF16026"/>
    </source>
</evidence>
<comment type="caution">
    <text evidence="3">The sequence shown here is derived from an EMBL/GenBank/DDBJ whole genome shotgun (WGS) entry which is preliminary data.</text>
</comment>
<evidence type="ECO:0000313" key="3">
    <source>
        <dbReference type="EMBL" id="KAK3100631.1"/>
    </source>
</evidence>
<proteinExistence type="predicted"/>
<feature type="domain" description="Mitochondria-eating protein C-terminal" evidence="2">
    <location>
        <begin position="89"/>
        <end position="300"/>
    </location>
</feature>
<organism evidence="3 4">
    <name type="scientific">Pinctada imbricata</name>
    <name type="common">Atlantic pearl-oyster</name>
    <name type="synonym">Pinctada martensii</name>
    <dbReference type="NCBI Taxonomy" id="66713"/>
    <lineage>
        <taxon>Eukaryota</taxon>
        <taxon>Metazoa</taxon>
        <taxon>Spiralia</taxon>
        <taxon>Lophotrochozoa</taxon>
        <taxon>Mollusca</taxon>
        <taxon>Bivalvia</taxon>
        <taxon>Autobranchia</taxon>
        <taxon>Pteriomorphia</taxon>
        <taxon>Pterioida</taxon>
        <taxon>Pterioidea</taxon>
        <taxon>Pteriidae</taxon>
        <taxon>Pinctada</taxon>
    </lineage>
</organism>
<protein>
    <recommendedName>
        <fullName evidence="2">Mitochondria-eating protein C-terminal domain-containing protein</fullName>
    </recommendedName>
</protein>
<dbReference type="Pfam" id="PF16026">
    <property type="entry name" value="MIEAP"/>
    <property type="match status" value="1"/>
</dbReference>